<gene>
    <name evidence="1" type="ORF">WBA_LOCUS5724</name>
</gene>
<evidence type="ECO:0000313" key="2">
    <source>
        <dbReference type="Proteomes" id="UP000270924"/>
    </source>
</evidence>
<accession>A0A3P7FNL8</accession>
<organism evidence="1 2">
    <name type="scientific">Wuchereria bancrofti</name>
    <dbReference type="NCBI Taxonomy" id="6293"/>
    <lineage>
        <taxon>Eukaryota</taxon>
        <taxon>Metazoa</taxon>
        <taxon>Ecdysozoa</taxon>
        <taxon>Nematoda</taxon>
        <taxon>Chromadorea</taxon>
        <taxon>Rhabditida</taxon>
        <taxon>Spirurina</taxon>
        <taxon>Spiruromorpha</taxon>
        <taxon>Filarioidea</taxon>
        <taxon>Onchocercidae</taxon>
        <taxon>Wuchereria</taxon>
    </lineage>
</organism>
<evidence type="ECO:0000313" key="1">
    <source>
        <dbReference type="EMBL" id="VDM12338.1"/>
    </source>
</evidence>
<sequence>MPQPFKLKRKLNNNSSSNTQLRLRLLCLVPMRISVIIHQSIYRMPVQCCVINDVCLVNPGTIHMVVESQPLHNISHSKQNSLLYHRLYKNKIPTNTVCFQLSVI</sequence>
<name>A0A3P7FNL8_WUCBA</name>
<dbReference type="AlphaFoldDB" id="A0A3P7FNL8"/>
<dbReference type="Proteomes" id="UP000270924">
    <property type="component" value="Unassembled WGS sequence"/>
</dbReference>
<reference evidence="1 2" key="1">
    <citation type="submission" date="2018-11" db="EMBL/GenBank/DDBJ databases">
        <authorList>
            <consortium name="Pathogen Informatics"/>
        </authorList>
    </citation>
    <scope>NUCLEOTIDE SEQUENCE [LARGE SCALE GENOMIC DNA]</scope>
</reference>
<dbReference type="EMBL" id="UYWW01002970">
    <property type="protein sequence ID" value="VDM12338.1"/>
    <property type="molecule type" value="Genomic_DNA"/>
</dbReference>
<keyword evidence="2" id="KW-1185">Reference proteome</keyword>
<dbReference type="InParanoid" id="A0A3P7FNL8"/>
<proteinExistence type="predicted"/>
<protein>
    <submittedName>
        <fullName evidence="1">Uncharacterized protein</fullName>
    </submittedName>
</protein>